<reference evidence="1" key="2">
    <citation type="journal article" date="2022" name="New Phytol.">
        <title>Evolutionary transition to the ectomycorrhizal habit in the genomes of a hyperdiverse lineage of mushroom-forming fungi.</title>
        <authorList>
            <person name="Looney B."/>
            <person name="Miyauchi S."/>
            <person name="Morin E."/>
            <person name="Drula E."/>
            <person name="Courty P.E."/>
            <person name="Kohler A."/>
            <person name="Kuo A."/>
            <person name="LaButti K."/>
            <person name="Pangilinan J."/>
            <person name="Lipzen A."/>
            <person name="Riley R."/>
            <person name="Andreopoulos W."/>
            <person name="He G."/>
            <person name="Johnson J."/>
            <person name="Nolan M."/>
            <person name="Tritt A."/>
            <person name="Barry K.W."/>
            <person name="Grigoriev I.V."/>
            <person name="Nagy L.G."/>
            <person name="Hibbett D."/>
            <person name="Henrissat B."/>
            <person name="Matheny P.B."/>
            <person name="Labbe J."/>
            <person name="Martin F.M."/>
        </authorList>
    </citation>
    <scope>NUCLEOTIDE SEQUENCE</scope>
    <source>
        <strain evidence="1">FP105234-sp</strain>
    </source>
</reference>
<sequence>MLIFLVLLFLPAGLASLFSREEASDNRTPHERWFATKEAAFRKMRIAPEKRTAYAIQFGFLDNAIDVDLQGVMISSLNQLTARNITWPWDQFKADISHVATVAQHYKDTKRRPYYGSDAAVVALLEASPVSKRNDLAQVAVSQLDTLIDDIGGLLDTSVDVIRARGLALPHIDFPDWDWVKKKLNQIGADLERAKKALERAIDDVSANLLDVVKAVHDFATAQIALLPQEVRHAIEKVKEFREEHPYLAAAATIVIGIAVSEFIFVPAALGLLRLVGFSEIGPAAGSWAALIQSAFYAGRTRGLFSIVQSITMGAKSYWPAAVLMAITAIGEGVLLWERGALRELVDGWRTEGVRPQIGAMLEHEVDEKFMREVGDRCSDAGVPEVQWLDVAQQFVVREVEESVGDV</sequence>
<evidence type="ECO:0000313" key="2">
    <source>
        <dbReference type="Proteomes" id="UP000814033"/>
    </source>
</evidence>
<gene>
    <name evidence="1" type="ORF">FA95DRAFT_1599781</name>
</gene>
<accession>A0ACB8R6Q5</accession>
<reference evidence="1" key="1">
    <citation type="submission" date="2021-02" db="EMBL/GenBank/DDBJ databases">
        <authorList>
            <consortium name="DOE Joint Genome Institute"/>
            <person name="Ahrendt S."/>
            <person name="Looney B.P."/>
            <person name="Miyauchi S."/>
            <person name="Morin E."/>
            <person name="Drula E."/>
            <person name="Courty P.E."/>
            <person name="Chicoki N."/>
            <person name="Fauchery L."/>
            <person name="Kohler A."/>
            <person name="Kuo A."/>
            <person name="Labutti K."/>
            <person name="Pangilinan J."/>
            <person name="Lipzen A."/>
            <person name="Riley R."/>
            <person name="Andreopoulos W."/>
            <person name="He G."/>
            <person name="Johnson J."/>
            <person name="Barry K.W."/>
            <person name="Grigoriev I.V."/>
            <person name="Nagy L."/>
            <person name="Hibbett D."/>
            <person name="Henrissat B."/>
            <person name="Matheny P.B."/>
            <person name="Labbe J."/>
            <person name="Martin F."/>
        </authorList>
    </citation>
    <scope>NUCLEOTIDE SEQUENCE</scope>
    <source>
        <strain evidence="1">FP105234-sp</strain>
    </source>
</reference>
<protein>
    <submittedName>
        <fullName evidence="1">Uncharacterized protein</fullName>
    </submittedName>
</protein>
<organism evidence="1 2">
    <name type="scientific">Auriscalpium vulgare</name>
    <dbReference type="NCBI Taxonomy" id="40419"/>
    <lineage>
        <taxon>Eukaryota</taxon>
        <taxon>Fungi</taxon>
        <taxon>Dikarya</taxon>
        <taxon>Basidiomycota</taxon>
        <taxon>Agaricomycotina</taxon>
        <taxon>Agaricomycetes</taxon>
        <taxon>Russulales</taxon>
        <taxon>Auriscalpiaceae</taxon>
        <taxon>Auriscalpium</taxon>
    </lineage>
</organism>
<dbReference type="EMBL" id="MU276285">
    <property type="protein sequence ID" value="KAI0039592.1"/>
    <property type="molecule type" value="Genomic_DNA"/>
</dbReference>
<evidence type="ECO:0000313" key="1">
    <source>
        <dbReference type="EMBL" id="KAI0039592.1"/>
    </source>
</evidence>
<dbReference type="Proteomes" id="UP000814033">
    <property type="component" value="Unassembled WGS sequence"/>
</dbReference>
<keyword evidence="2" id="KW-1185">Reference proteome</keyword>
<name>A0ACB8R6Q5_9AGAM</name>
<comment type="caution">
    <text evidence="1">The sequence shown here is derived from an EMBL/GenBank/DDBJ whole genome shotgun (WGS) entry which is preliminary data.</text>
</comment>
<proteinExistence type="predicted"/>